<dbReference type="EMBL" id="BAAAQW010000002">
    <property type="protein sequence ID" value="GAA2196631.1"/>
    <property type="molecule type" value="Genomic_DNA"/>
</dbReference>
<sequence length="95" mass="9441">MSGMSWDGKPGAIALTVALGVVLAEGEADDDGDAAEAEGLAVAEVLEELPPACAPVEQPASASAADVQTPAQTSPIFLPVVITVSLSSAVRSRPV</sequence>
<protein>
    <recommendedName>
        <fullName evidence="3">Secreted protein</fullName>
    </recommendedName>
</protein>
<evidence type="ECO:0000313" key="1">
    <source>
        <dbReference type="EMBL" id="GAA2196631.1"/>
    </source>
</evidence>
<proteinExistence type="predicted"/>
<comment type="caution">
    <text evidence="1">The sequence shown here is derived from an EMBL/GenBank/DDBJ whole genome shotgun (WGS) entry which is preliminary data.</text>
</comment>
<accession>A0ABN3BJ56</accession>
<dbReference type="Proteomes" id="UP001500432">
    <property type="component" value="Unassembled WGS sequence"/>
</dbReference>
<organism evidence="1 2">
    <name type="scientific">Sinomonas flava</name>
    <dbReference type="NCBI Taxonomy" id="496857"/>
    <lineage>
        <taxon>Bacteria</taxon>
        <taxon>Bacillati</taxon>
        <taxon>Actinomycetota</taxon>
        <taxon>Actinomycetes</taxon>
        <taxon>Micrococcales</taxon>
        <taxon>Micrococcaceae</taxon>
        <taxon>Sinomonas</taxon>
    </lineage>
</organism>
<keyword evidence="2" id="KW-1185">Reference proteome</keyword>
<reference evidence="1 2" key="1">
    <citation type="journal article" date="2019" name="Int. J. Syst. Evol. Microbiol.">
        <title>The Global Catalogue of Microorganisms (GCM) 10K type strain sequencing project: providing services to taxonomists for standard genome sequencing and annotation.</title>
        <authorList>
            <consortium name="The Broad Institute Genomics Platform"/>
            <consortium name="The Broad Institute Genome Sequencing Center for Infectious Disease"/>
            <person name="Wu L."/>
            <person name="Ma J."/>
        </authorList>
    </citation>
    <scope>NUCLEOTIDE SEQUENCE [LARGE SCALE GENOMIC DNA]</scope>
    <source>
        <strain evidence="1 2">JCM 16034</strain>
    </source>
</reference>
<name>A0ABN3BJ56_9MICC</name>
<dbReference type="RefSeq" id="WP_344297716.1">
    <property type="nucleotide sequence ID" value="NZ_BAAAQW010000002.1"/>
</dbReference>
<evidence type="ECO:0008006" key="3">
    <source>
        <dbReference type="Google" id="ProtNLM"/>
    </source>
</evidence>
<gene>
    <name evidence="1" type="ORF">GCM10009849_02420</name>
</gene>
<evidence type="ECO:0000313" key="2">
    <source>
        <dbReference type="Proteomes" id="UP001500432"/>
    </source>
</evidence>